<keyword evidence="2" id="KW-1133">Transmembrane helix</keyword>
<keyword evidence="5" id="KW-1185">Reference proteome</keyword>
<gene>
    <name evidence="4" type="ORF">ACFQMA_02395</name>
</gene>
<name>A0ABD5Y043_9EURY</name>
<dbReference type="RefSeq" id="WP_274324299.1">
    <property type="nucleotide sequence ID" value="NZ_CP118158.1"/>
</dbReference>
<accession>A0ABD5Y043</accession>
<evidence type="ECO:0000313" key="4">
    <source>
        <dbReference type="EMBL" id="MFC7138685.1"/>
    </source>
</evidence>
<dbReference type="InterPro" id="IPR055833">
    <property type="entry name" value="DUF7410"/>
</dbReference>
<organism evidence="4 5">
    <name type="scientific">Halosimplex aquaticum</name>
    <dbReference type="NCBI Taxonomy" id="3026162"/>
    <lineage>
        <taxon>Archaea</taxon>
        <taxon>Methanobacteriati</taxon>
        <taxon>Methanobacteriota</taxon>
        <taxon>Stenosarchaea group</taxon>
        <taxon>Halobacteria</taxon>
        <taxon>Halobacteriales</taxon>
        <taxon>Haloarculaceae</taxon>
        <taxon>Halosimplex</taxon>
    </lineage>
</organism>
<proteinExistence type="predicted"/>
<evidence type="ECO:0000259" key="3">
    <source>
        <dbReference type="Pfam" id="PF24166"/>
    </source>
</evidence>
<reference evidence="4 5" key="1">
    <citation type="journal article" date="2019" name="Int. J. Syst. Evol. Microbiol.">
        <title>The Global Catalogue of Microorganisms (GCM) 10K type strain sequencing project: providing services to taxonomists for standard genome sequencing and annotation.</title>
        <authorList>
            <consortium name="The Broad Institute Genomics Platform"/>
            <consortium name="The Broad Institute Genome Sequencing Center for Infectious Disease"/>
            <person name="Wu L."/>
            <person name="Ma J."/>
        </authorList>
    </citation>
    <scope>NUCLEOTIDE SEQUENCE [LARGE SCALE GENOMIC DNA]</scope>
    <source>
        <strain evidence="4 5">XZYJT29</strain>
    </source>
</reference>
<protein>
    <submittedName>
        <fullName evidence="4">DNA-binding protein</fullName>
    </submittedName>
</protein>
<dbReference type="GO" id="GO:0003677">
    <property type="term" value="F:DNA binding"/>
    <property type="evidence" value="ECO:0007669"/>
    <property type="project" value="UniProtKB-KW"/>
</dbReference>
<keyword evidence="2" id="KW-0812">Transmembrane</keyword>
<feature type="domain" description="DUF7410" evidence="3">
    <location>
        <begin position="26"/>
        <end position="47"/>
    </location>
</feature>
<feature type="region of interest" description="Disordered" evidence="1">
    <location>
        <begin position="1"/>
        <end position="24"/>
    </location>
</feature>
<dbReference type="Proteomes" id="UP001596432">
    <property type="component" value="Unassembled WGS sequence"/>
</dbReference>
<evidence type="ECO:0000313" key="5">
    <source>
        <dbReference type="Proteomes" id="UP001596432"/>
    </source>
</evidence>
<dbReference type="Pfam" id="PF24166">
    <property type="entry name" value="DUF7410"/>
    <property type="match status" value="1"/>
</dbReference>
<keyword evidence="2" id="KW-0472">Membrane</keyword>
<dbReference type="AlphaFoldDB" id="A0ABD5Y043"/>
<dbReference type="EMBL" id="JBHTAS010000001">
    <property type="protein sequence ID" value="MFC7138685.1"/>
    <property type="molecule type" value="Genomic_DNA"/>
</dbReference>
<sequence>MTDYAPTFRPARDTAVPDGETPAATCPHCECPFRSEHARDLHVGERHEPSDGERERYEAALERERDDLWLFHAKAVVALGVIYAATVVLYMAVLGTFF</sequence>
<feature type="transmembrane region" description="Helical" evidence="2">
    <location>
        <begin position="75"/>
        <end position="97"/>
    </location>
</feature>
<comment type="caution">
    <text evidence="4">The sequence shown here is derived from an EMBL/GenBank/DDBJ whole genome shotgun (WGS) entry which is preliminary data.</text>
</comment>
<evidence type="ECO:0000256" key="2">
    <source>
        <dbReference type="SAM" id="Phobius"/>
    </source>
</evidence>
<evidence type="ECO:0000256" key="1">
    <source>
        <dbReference type="SAM" id="MobiDB-lite"/>
    </source>
</evidence>
<keyword evidence="4" id="KW-0238">DNA-binding</keyword>
<dbReference type="GeneID" id="78818926"/>